<dbReference type="EMBL" id="AP028679">
    <property type="protein sequence ID" value="BEQ16446.1"/>
    <property type="molecule type" value="Genomic_DNA"/>
</dbReference>
<organism evidence="1 2">
    <name type="scientific">Desulfoferula mesophila</name>
    <dbReference type="NCBI Taxonomy" id="3058419"/>
    <lineage>
        <taxon>Bacteria</taxon>
        <taxon>Pseudomonadati</taxon>
        <taxon>Thermodesulfobacteriota</taxon>
        <taxon>Desulfarculia</taxon>
        <taxon>Desulfarculales</taxon>
        <taxon>Desulfarculaceae</taxon>
        <taxon>Desulfoferula</taxon>
    </lineage>
</organism>
<sequence length="70" mass="7699">MVHTIILLFRGSGLARPVAAWVLGAAYMATPGPPKKETPLLPAAAQKEWRRLISYNFALRVWGAIKLSII</sequence>
<gene>
    <name evidence="1" type="ORF">FAK_35120</name>
</gene>
<dbReference type="AlphaFoldDB" id="A0AAU9F0E7"/>
<dbReference type="KEGG" id="dmp:FAK_35120"/>
<evidence type="ECO:0000313" key="1">
    <source>
        <dbReference type="EMBL" id="BEQ16446.1"/>
    </source>
</evidence>
<proteinExistence type="predicted"/>
<evidence type="ECO:0008006" key="3">
    <source>
        <dbReference type="Google" id="ProtNLM"/>
    </source>
</evidence>
<accession>A0AAU9F0E7</accession>
<keyword evidence="2" id="KW-1185">Reference proteome</keyword>
<evidence type="ECO:0000313" key="2">
    <source>
        <dbReference type="Proteomes" id="UP001366166"/>
    </source>
</evidence>
<dbReference type="Proteomes" id="UP001366166">
    <property type="component" value="Chromosome"/>
</dbReference>
<name>A0AAU9F0E7_9BACT</name>
<reference evidence="2" key="1">
    <citation type="journal article" date="2023" name="Arch. Microbiol.">
        <title>Desulfoferula mesophilus gen. nov. sp. nov., a mesophilic sulfate-reducing bacterium isolated from a brackish lake sediment.</title>
        <authorList>
            <person name="Watanabe T."/>
            <person name="Yabe T."/>
            <person name="Tsuji J.M."/>
            <person name="Fukui M."/>
        </authorList>
    </citation>
    <scope>NUCLEOTIDE SEQUENCE [LARGE SCALE GENOMIC DNA]</scope>
    <source>
        <strain evidence="2">12FAK</strain>
    </source>
</reference>
<protein>
    <recommendedName>
        <fullName evidence="3">Secreted protein</fullName>
    </recommendedName>
</protein>